<dbReference type="PANTHER" id="PTHR14534:SF3">
    <property type="entry name" value="GID COMPLEX SUBUNIT 4 HOMOLOG"/>
    <property type="match status" value="1"/>
</dbReference>
<feature type="domain" description="MPN" evidence="3">
    <location>
        <begin position="384"/>
        <end position="526"/>
    </location>
</feature>
<dbReference type="InterPro" id="IPR018618">
    <property type="entry name" value="GID4/10-like"/>
</dbReference>
<name>A0A9N9I8I3_9GLOM</name>
<feature type="compositionally biased region" description="Acidic residues" evidence="2">
    <location>
        <begin position="19"/>
        <end position="43"/>
    </location>
</feature>
<dbReference type="GO" id="GO:0043161">
    <property type="term" value="P:proteasome-mediated ubiquitin-dependent protein catabolic process"/>
    <property type="evidence" value="ECO:0007669"/>
    <property type="project" value="TreeGrafter"/>
</dbReference>
<feature type="compositionally biased region" description="Polar residues" evidence="2">
    <location>
        <begin position="725"/>
        <end position="738"/>
    </location>
</feature>
<dbReference type="PROSITE" id="PS50249">
    <property type="entry name" value="MPN"/>
    <property type="match status" value="1"/>
</dbReference>
<dbReference type="Gene3D" id="3.40.140.10">
    <property type="entry name" value="Cytidine Deaminase, domain 2"/>
    <property type="match status" value="1"/>
</dbReference>
<feature type="region of interest" description="Disordered" evidence="2">
    <location>
        <begin position="704"/>
        <end position="738"/>
    </location>
</feature>
<gene>
    <name evidence="4" type="ORF">CPELLU_LOCUS13137</name>
</gene>
<feature type="region of interest" description="Disordered" evidence="2">
    <location>
        <begin position="1082"/>
        <end position="1131"/>
    </location>
</feature>
<feature type="compositionally biased region" description="Polar residues" evidence="2">
    <location>
        <begin position="841"/>
        <end position="851"/>
    </location>
</feature>
<dbReference type="GO" id="GO:0045721">
    <property type="term" value="P:negative regulation of gluconeogenesis"/>
    <property type="evidence" value="ECO:0007669"/>
    <property type="project" value="TreeGrafter"/>
</dbReference>
<feature type="compositionally biased region" description="Polar residues" evidence="2">
    <location>
        <begin position="1083"/>
        <end position="1096"/>
    </location>
</feature>
<dbReference type="Proteomes" id="UP000789759">
    <property type="component" value="Unassembled WGS sequence"/>
</dbReference>
<feature type="compositionally biased region" description="Polar residues" evidence="2">
    <location>
        <begin position="945"/>
        <end position="956"/>
    </location>
</feature>
<dbReference type="AlphaFoldDB" id="A0A9N9I8I3"/>
<feature type="region of interest" description="Disordered" evidence="2">
    <location>
        <begin position="1"/>
        <end position="76"/>
    </location>
</feature>
<protein>
    <submittedName>
        <fullName evidence="4">6399_t:CDS:1</fullName>
    </submittedName>
</protein>
<dbReference type="OrthoDB" id="2145297at2759"/>
<dbReference type="Pfam" id="PF09783">
    <property type="entry name" value="Vac_ImportDeg"/>
    <property type="match status" value="1"/>
</dbReference>
<evidence type="ECO:0000313" key="5">
    <source>
        <dbReference type="Proteomes" id="UP000789759"/>
    </source>
</evidence>
<dbReference type="GO" id="GO:0006623">
    <property type="term" value="P:protein targeting to vacuole"/>
    <property type="evidence" value="ECO:0007669"/>
    <property type="project" value="TreeGrafter"/>
</dbReference>
<sequence>MFAANDSETEIYYASESPPDLDSDLEENNAHDEDLEAANDTIEDLSNRRNNSDFNTTNMDLDGEYTSEDEEQRPHISPATGHAFQRLIDPYTTRHHRRSSSQRIRGFSPLNSRLLRRTNAITPSFLTQHVKHNKEHGLESINGAGSKELGQFRLPESSFLRAGMTFSGTQNLMNTQQPSQRDEEWEVKVTVHYVNYKTGTAIGLMEALNVPNSSNTVVTYWEGEMIDFVNHSLWTDKWNSTPDIDLQHWKKFDAFRQMDVRSIIRGTPTKEWFQEACQKYIFMRWKEHYFVNVTAQESGLTIAGFYYICIRRSDGTIEGYYFDPVSTPYQKLTLKPLLKGNGLGKQVTSQLHCEWSAETLPLPYLLYRRNTKFLSFKMEGNFRLSIDESILLALLECSYADSKHEVLGYLGGTCDVDRLDNTIVCHVSQFVASERVVTSLLTDTVQEVDQAREDAINTFKKMGLKFIGWYRSNLDSNSNTIPTQYDIIKQQSIQSQYPDSAGIIVSMSTISCPPINIRGLISERSINALCVFRTVETSANNNDSISLSQNVKSKSSRVLKGKEKEDSKANKVIFTVNRQMYMCSNVMQQLNHALMTVLREIKQTYSGQVLDCDNRIGQRIFVDSQHESFLMNFLKKSVLQFDRSIDQDFRSLAVAKHHVKTLIMKRINDALTTCQSHGINNGNDVHLRRRKLEKLIEKLVTQRMAKREKSDKKSENVDEVVRWTNPKSSDNNRQNTSEDFTFNDVNMKIPAMSTFPLSERSSQKPIIYKKESGPIDIISSSKPILPVDTHLDDITDEKMTATDEPKDRLTDVDCDTKITRDTLVEPCNDSSVVIPVKQPLKKTSNDSSRSAPNPKRIKPNSTPPPISFGGSLAQAASFPESKPFTSSGSTSLMSGSSTFNSNQKNTSTTQFSSSSTQKTAMSSPTFAPMSSSSSTHNMSMSTNNPLSMAQTPSNRLPYPQINTCQYPTNCYRQFHSSSEDLSPSIRPPVPCIGNKPINGPQGTCENLPGIQGLLAITPPPPPPPQSPLSNGVVVVNQNTPGVVHTPFSTPYQNNFYSFGSSQLSQQTNTGTHSIVTPMPQHLHQMNSPASQSSTQRHYIPIAPSPTTTAGNRPPLPSSSPATTIYTTSSHQSYPTNYHEWQLYND</sequence>
<organism evidence="4 5">
    <name type="scientific">Cetraspora pellucida</name>
    <dbReference type="NCBI Taxonomy" id="1433469"/>
    <lineage>
        <taxon>Eukaryota</taxon>
        <taxon>Fungi</taxon>
        <taxon>Fungi incertae sedis</taxon>
        <taxon>Mucoromycota</taxon>
        <taxon>Glomeromycotina</taxon>
        <taxon>Glomeromycetes</taxon>
        <taxon>Diversisporales</taxon>
        <taxon>Gigasporaceae</taxon>
        <taxon>Cetraspora</taxon>
    </lineage>
</organism>
<evidence type="ECO:0000256" key="2">
    <source>
        <dbReference type="SAM" id="MobiDB-lite"/>
    </source>
</evidence>
<dbReference type="GO" id="GO:0005773">
    <property type="term" value="C:vacuole"/>
    <property type="evidence" value="ECO:0007669"/>
    <property type="project" value="GOC"/>
</dbReference>
<evidence type="ECO:0000256" key="1">
    <source>
        <dbReference type="ARBA" id="ARBA00061469"/>
    </source>
</evidence>
<feature type="region of interest" description="Disordered" evidence="2">
    <location>
        <begin position="834"/>
        <end position="956"/>
    </location>
</feature>
<keyword evidence="5" id="KW-1185">Reference proteome</keyword>
<feature type="compositionally biased region" description="Low complexity" evidence="2">
    <location>
        <begin position="884"/>
        <end position="944"/>
    </location>
</feature>
<evidence type="ECO:0000313" key="4">
    <source>
        <dbReference type="EMBL" id="CAG8725155.1"/>
    </source>
</evidence>
<comment type="similarity">
    <text evidence="1">Belongs to the GID4/VID24 family.</text>
</comment>
<dbReference type="GO" id="GO:0007039">
    <property type="term" value="P:protein catabolic process in the vacuole"/>
    <property type="evidence" value="ECO:0007669"/>
    <property type="project" value="TreeGrafter"/>
</dbReference>
<dbReference type="EMBL" id="CAJVQA010013548">
    <property type="protein sequence ID" value="CAG8725155.1"/>
    <property type="molecule type" value="Genomic_DNA"/>
</dbReference>
<dbReference type="InterPro" id="IPR037518">
    <property type="entry name" value="MPN"/>
</dbReference>
<reference evidence="4" key="1">
    <citation type="submission" date="2021-06" db="EMBL/GenBank/DDBJ databases">
        <authorList>
            <person name="Kallberg Y."/>
            <person name="Tangrot J."/>
            <person name="Rosling A."/>
        </authorList>
    </citation>
    <scope>NUCLEOTIDE SEQUENCE</scope>
    <source>
        <strain evidence="4">FL966</strain>
    </source>
</reference>
<evidence type="ECO:0000259" key="3">
    <source>
        <dbReference type="PROSITE" id="PS50249"/>
    </source>
</evidence>
<accession>A0A9N9I8I3</accession>
<dbReference type="PANTHER" id="PTHR14534">
    <property type="entry name" value="VACUOLAR IMPORT AND DEGRADATION PROTEIN 24"/>
    <property type="match status" value="1"/>
</dbReference>
<feature type="compositionally biased region" description="Basic and acidic residues" evidence="2">
    <location>
        <begin position="705"/>
        <end position="721"/>
    </location>
</feature>
<comment type="caution">
    <text evidence="4">The sequence shown here is derived from an EMBL/GenBank/DDBJ whole genome shotgun (WGS) entry which is preliminary data.</text>
</comment>
<feature type="compositionally biased region" description="Polar residues" evidence="2">
    <location>
        <begin position="1118"/>
        <end position="1131"/>
    </location>
</feature>
<dbReference type="GO" id="GO:0034657">
    <property type="term" value="C:GID complex"/>
    <property type="evidence" value="ECO:0007669"/>
    <property type="project" value="TreeGrafter"/>
</dbReference>
<feature type="compositionally biased region" description="Acidic residues" evidence="2">
    <location>
        <begin position="61"/>
        <end position="71"/>
    </location>
</feature>
<proteinExistence type="inferred from homology"/>